<dbReference type="PANTHER" id="PTHR33710:SF86">
    <property type="entry name" value="VIRAL MOVEMENT PROTEIN"/>
    <property type="match status" value="1"/>
</dbReference>
<evidence type="ECO:0000259" key="1">
    <source>
        <dbReference type="Pfam" id="PF03372"/>
    </source>
</evidence>
<protein>
    <recommendedName>
        <fullName evidence="1">Endonuclease/exonuclease/phosphatase domain-containing protein</fullName>
    </recommendedName>
</protein>
<dbReference type="Pfam" id="PF03372">
    <property type="entry name" value="Exo_endo_phos"/>
    <property type="match status" value="1"/>
</dbReference>
<dbReference type="Proteomes" id="UP001174677">
    <property type="component" value="Chromosome 6"/>
</dbReference>
<dbReference type="PANTHER" id="PTHR33710">
    <property type="entry name" value="BNAC02G09200D PROTEIN"/>
    <property type="match status" value="1"/>
</dbReference>
<dbReference type="SUPFAM" id="SSF56219">
    <property type="entry name" value="DNase I-like"/>
    <property type="match status" value="1"/>
</dbReference>
<sequence length="257" mass="29171">MNLLSWNCQGVGNPLTVHNLKGLNAAHSPHFVFLMETKNKSQLVKKILNRCGFSDMVVVDPQGLAGGLAFAWNSDCTVSIVKMAGFFIHAKIYDANIEMKWNLIMVYISCVDDAMSEQFNFLCNYCNQMQDLLLIGDFNSFLRIDEKRGGNRQLDSKVFVFHGLSLIDLGFKGPTMTWNNHRNGAANIQERLDRGLASSQWLFHFPNAVIHHLCDIGSDYCPILLHLHPSIKKARRQFRFDSRWLGNAEVEHIISKA</sequence>
<proteinExistence type="predicted"/>
<keyword evidence="3" id="KW-1185">Reference proteome</keyword>
<gene>
    <name evidence="2" type="ORF">P3X46_010276</name>
</gene>
<evidence type="ECO:0000313" key="3">
    <source>
        <dbReference type="Proteomes" id="UP001174677"/>
    </source>
</evidence>
<name>A0ABQ9MHL4_HEVBR</name>
<dbReference type="EMBL" id="JARPOI010000006">
    <property type="protein sequence ID" value="KAJ9178389.1"/>
    <property type="molecule type" value="Genomic_DNA"/>
</dbReference>
<feature type="domain" description="Endonuclease/exonuclease/phosphatase" evidence="1">
    <location>
        <begin position="4"/>
        <end position="219"/>
    </location>
</feature>
<dbReference type="InterPro" id="IPR005135">
    <property type="entry name" value="Endo/exonuclease/phosphatase"/>
</dbReference>
<dbReference type="InterPro" id="IPR036691">
    <property type="entry name" value="Endo/exonu/phosph_ase_sf"/>
</dbReference>
<reference evidence="2" key="1">
    <citation type="journal article" date="2023" name="Plant Biotechnol. J.">
        <title>Chromosome-level wild Hevea brasiliensis genome provides new tools for genomic-assisted breeding and valuable loci to elevate rubber yield.</title>
        <authorList>
            <person name="Cheng H."/>
            <person name="Song X."/>
            <person name="Hu Y."/>
            <person name="Wu T."/>
            <person name="Yang Q."/>
            <person name="An Z."/>
            <person name="Feng S."/>
            <person name="Deng Z."/>
            <person name="Wu W."/>
            <person name="Zeng X."/>
            <person name="Tu M."/>
            <person name="Wang X."/>
            <person name="Huang H."/>
        </authorList>
    </citation>
    <scope>NUCLEOTIDE SEQUENCE</scope>
    <source>
        <strain evidence="2">MT/VB/25A 57/8</strain>
    </source>
</reference>
<organism evidence="2 3">
    <name type="scientific">Hevea brasiliensis</name>
    <name type="common">Para rubber tree</name>
    <name type="synonym">Siphonia brasiliensis</name>
    <dbReference type="NCBI Taxonomy" id="3981"/>
    <lineage>
        <taxon>Eukaryota</taxon>
        <taxon>Viridiplantae</taxon>
        <taxon>Streptophyta</taxon>
        <taxon>Embryophyta</taxon>
        <taxon>Tracheophyta</taxon>
        <taxon>Spermatophyta</taxon>
        <taxon>Magnoliopsida</taxon>
        <taxon>eudicotyledons</taxon>
        <taxon>Gunneridae</taxon>
        <taxon>Pentapetalae</taxon>
        <taxon>rosids</taxon>
        <taxon>fabids</taxon>
        <taxon>Malpighiales</taxon>
        <taxon>Euphorbiaceae</taxon>
        <taxon>Crotonoideae</taxon>
        <taxon>Micrandreae</taxon>
        <taxon>Hevea</taxon>
    </lineage>
</organism>
<accession>A0ABQ9MHL4</accession>
<dbReference type="Gene3D" id="3.60.10.10">
    <property type="entry name" value="Endonuclease/exonuclease/phosphatase"/>
    <property type="match status" value="1"/>
</dbReference>
<comment type="caution">
    <text evidence="2">The sequence shown here is derived from an EMBL/GenBank/DDBJ whole genome shotgun (WGS) entry which is preliminary data.</text>
</comment>
<evidence type="ECO:0000313" key="2">
    <source>
        <dbReference type="EMBL" id="KAJ9178389.1"/>
    </source>
</evidence>